<protein>
    <submittedName>
        <fullName evidence="1">Uncharacterized protein</fullName>
    </submittedName>
</protein>
<gene>
    <name evidence="1" type="ORF">EMEDMD4_910033</name>
</gene>
<dbReference type="EMBL" id="CABFNB010000163">
    <property type="protein sequence ID" value="VTZ65816.1"/>
    <property type="molecule type" value="Genomic_DNA"/>
</dbReference>
<name>A0A508X7H1_9HYPH</name>
<dbReference type="AlphaFoldDB" id="A0A508X7H1"/>
<sequence>MSANSMIAKGVRHINAVICAEGPRRGVVGPTFVYEPTALTQYVSKDRKLLDQTWVGAHPMTTYVSPLREGRRRAATCRCNLSRRLPCRPGTTAHAKRPECMPSR</sequence>
<proteinExistence type="predicted"/>
<accession>A0A508X7H1</accession>
<organism evidence="1">
    <name type="scientific">Sinorhizobium medicae</name>
    <dbReference type="NCBI Taxonomy" id="110321"/>
    <lineage>
        <taxon>Bacteria</taxon>
        <taxon>Pseudomonadati</taxon>
        <taxon>Pseudomonadota</taxon>
        <taxon>Alphaproteobacteria</taxon>
        <taxon>Hyphomicrobiales</taxon>
        <taxon>Rhizobiaceae</taxon>
        <taxon>Sinorhizobium/Ensifer group</taxon>
        <taxon>Sinorhizobium</taxon>
    </lineage>
</organism>
<evidence type="ECO:0000313" key="1">
    <source>
        <dbReference type="EMBL" id="VTZ65816.1"/>
    </source>
</evidence>
<dbReference type="Proteomes" id="UP000507954">
    <property type="component" value="Unassembled WGS sequence"/>
</dbReference>
<reference evidence="1" key="1">
    <citation type="submission" date="2019-06" db="EMBL/GenBank/DDBJ databases">
        <authorList>
            <person name="Le Quere A."/>
            <person name="Colella S."/>
        </authorList>
    </citation>
    <scope>NUCLEOTIDE SEQUENCE</scope>
    <source>
        <strain evidence="1">EmedicaeMD41</strain>
    </source>
</reference>